<dbReference type="Proteomes" id="UP000009096">
    <property type="component" value="Chromosome 9"/>
</dbReference>
<dbReference type="KEGG" id="fvr:FVEG_16804"/>
<dbReference type="VEuPathDB" id="FungiDB:FVEG_16804"/>
<dbReference type="RefSeq" id="XP_018757705.1">
    <property type="nucleotide sequence ID" value="XM_018906040.1"/>
</dbReference>
<reference evidence="2 3" key="1">
    <citation type="journal article" date="2010" name="Nature">
        <title>Comparative genomics reveals mobile pathogenicity chromosomes in Fusarium.</title>
        <authorList>
            <person name="Ma L.J."/>
            <person name="van der Does H.C."/>
            <person name="Borkovich K.A."/>
            <person name="Coleman J.J."/>
            <person name="Daboussi M.J."/>
            <person name="Di Pietro A."/>
            <person name="Dufresne M."/>
            <person name="Freitag M."/>
            <person name="Grabherr M."/>
            <person name="Henrissat B."/>
            <person name="Houterman P.M."/>
            <person name="Kang S."/>
            <person name="Shim W.B."/>
            <person name="Woloshuk C."/>
            <person name="Xie X."/>
            <person name="Xu J.R."/>
            <person name="Antoniw J."/>
            <person name="Baker S.E."/>
            <person name="Bluhm B.H."/>
            <person name="Breakspear A."/>
            <person name="Brown D.W."/>
            <person name="Butchko R.A."/>
            <person name="Chapman S."/>
            <person name="Coulson R."/>
            <person name="Coutinho P.M."/>
            <person name="Danchin E.G."/>
            <person name="Diener A."/>
            <person name="Gale L.R."/>
            <person name="Gardiner D.M."/>
            <person name="Goff S."/>
            <person name="Hammond-Kosack K.E."/>
            <person name="Hilburn K."/>
            <person name="Hua-Van A."/>
            <person name="Jonkers W."/>
            <person name="Kazan K."/>
            <person name="Kodira C.D."/>
            <person name="Koehrsen M."/>
            <person name="Kumar L."/>
            <person name="Lee Y.H."/>
            <person name="Li L."/>
            <person name="Manners J.M."/>
            <person name="Miranda-Saavedra D."/>
            <person name="Mukherjee M."/>
            <person name="Park G."/>
            <person name="Park J."/>
            <person name="Park S.Y."/>
            <person name="Proctor R.H."/>
            <person name="Regev A."/>
            <person name="Ruiz-Roldan M.C."/>
            <person name="Sain D."/>
            <person name="Sakthikumar S."/>
            <person name="Sykes S."/>
            <person name="Schwartz D.C."/>
            <person name="Turgeon B.G."/>
            <person name="Wapinski I."/>
            <person name="Yoder O."/>
            <person name="Young S."/>
            <person name="Zeng Q."/>
            <person name="Zhou S."/>
            <person name="Galagan J."/>
            <person name="Cuomo C.A."/>
            <person name="Kistler H.C."/>
            <person name="Rep M."/>
        </authorList>
    </citation>
    <scope>NUCLEOTIDE SEQUENCE [LARGE SCALE GENOMIC DNA]</scope>
    <source>
        <strain evidence="2">7600</strain>
        <strain evidence="3">M3125 / FGSC 7600</strain>
    </source>
</reference>
<dbReference type="GeneID" id="30073680"/>
<dbReference type="AlphaFoldDB" id="W7MUS2"/>
<dbReference type="EMBL" id="DS022255">
    <property type="protein sequence ID" value="EWG51515.1"/>
    <property type="molecule type" value="Genomic_DNA"/>
</dbReference>
<keyword evidence="3" id="KW-1185">Reference proteome</keyword>
<sequence length="126" mass="14451">MSDIRAKTMAHPRYARVYARATQLTSSRTSKSTPILCRLVATIEVSVIERNRPRRTLGVCVSSRSSQEMMGHTQHRGPRNEHGGYQGLRFRRSLKREVMSLFGSQRWLLGCHGPGRMYPYLLLLHP</sequence>
<evidence type="ECO:0000313" key="3">
    <source>
        <dbReference type="Proteomes" id="UP000009096"/>
    </source>
</evidence>
<dbReference type="EMBL" id="DS022255">
    <property type="protein sequence ID" value="EWG51514.1"/>
    <property type="molecule type" value="Genomic_DNA"/>
</dbReference>
<feature type="region of interest" description="Disordered" evidence="1">
    <location>
        <begin position="59"/>
        <end position="85"/>
    </location>
</feature>
<gene>
    <name evidence="2" type="ORF">FVEG_16804</name>
</gene>
<accession>W7MUS2</accession>
<organism evidence="2 3">
    <name type="scientific">Gibberella moniliformis (strain M3125 / FGSC 7600)</name>
    <name type="common">Maize ear and stalk rot fungus</name>
    <name type="synonym">Fusarium verticillioides</name>
    <dbReference type="NCBI Taxonomy" id="334819"/>
    <lineage>
        <taxon>Eukaryota</taxon>
        <taxon>Fungi</taxon>
        <taxon>Dikarya</taxon>
        <taxon>Ascomycota</taxon>
        <taxon>Pezizomycotina</taxon>
        <taxon>Sordariomycetes</taxon>
        <taxon>Hypocreomycetidae</taxon>
        <taxon>Hypocreales</taxon>
        <taxon>Nectriaceae</taxon>
        <taxon>Fusarium</taxon>
        <taxon>Fusarium fujikuroi species complex</taxon>
    </lineage>
</organism>
<dbReference type="EMBL" id="DS022255">
    <property type="protein sequence ID" value="EWG51516.1"/>
    <property type="molecule type" value="Genomic_DNA"/>
</dbReference>
<dbReference type="RefSeq" id="XP_018757707.1">
    <property type="nucleotide sequence ID" value="XM_018906042.1"/>
</dbReference>
<evidence type="ECO:0000256" key="1">
    <source>
        <dbReference type="SAM" id="MobiDB-lite"/>
    </source>
</evidence>
<protein>
    <submittedName>
        <fullName evidence="2">Uncharacterized protein</fullName>
    </submittedName>
</protein>
<reference evidence="2" key="2">
    <citation type="submission" date="2013-11" db="EMBL/GenBank/DDBJ databases">
        <authorList>
            <consortium name="The Broad Institute Genome Sequencing Platform"/>
            <person name="Ma L.-J."/>
            <person name="Corby-Kistler H."/>
            <person name="Broz K."/>
            <person name="Gale L.R."/>
            <person name="Jonkers W."/>
            <person name="O'Donnell K."/>
            <person name="Ploetz R."/>
            <person name="Steinberg C."/>
            <person name="Schwartz D.C."/>
            <person name="VanEtten H."/>
            <person name="Zhou S."/>
            <person name="Young S.K."/>
            <person name="Zeng Q."/>
            <person name="Gargeya S."/>
            <person name="Fitzgerald M."/>
            <person name="Abouelleil A."/>
            <person name="Alvarado L."/>
            <person name="Chapman S.B."/>
            <person name="Gainer-Dewar J."/>
            <person name="Goldberg J."/>
            <person name="Griggs A."/>
            <person name="Gujja S."/>
            <person name="Hansen M."/>
            <person name="Howarth C."/>
            <person name="Imamovic A."/>
            <person name="Ireland A."/>
            <person name="Larimer J."/>
            <person name="McCowan C."/>
            <person name="Murphy C."/>
            <person name="Pearson M."/>
            <person name="Poon T.W."/>
            <person name="Priest M."/>
            <person name="Roberts A."/>
            <person name="Saif S."/>
            <person name="Shea T."/>
            <person name="Sykes S."/>
            <person name="Wortman J."/>
            <person name="Nusbaum C."/>
            <person name="Birren B."/>
        </authorList>
    </citation>
    <scope>NUCLEOTIDE SEQUENCE</scope>
    <source>
        <strain evidence="2">7600</strain>
    </source>
</reference>
<dbReference type="RefSeq" id="XP_018757706.1">
    <property type="nucleotide sequence ID" value="XM_018906041.1"/>
</dbReference>
<evidence type="ECO:0000313" key="2">
    <source>
        <dbReference type="EMBL" id="EWG51514.1"/>
    </source>
</evidence>
<proteinExistence type="predicted"/>
<name>W7MUS2_GIBM7</name>